<evidence type="ECO:0000256" key="3">
    <source>
        <dbReference type="RuleBase" id="RU000363"/>
    </source>
</evidence>
<proteinExistence type="inferred from homology"/>
<dbReference type="Pfam" id="PF00106">
    <property type="entry name" value="adh_short"/>
    <property type="match status" value="1"/>
</dbReference>
<name>A0A3T0SZE3_9MICO</name>
<organism evidence="4 5">
    <name type="scientific">Rathayibacter festucae DSM 15932</name>
    <dbReference type="NCBI Taxonomy" id="1328866"/>
    <lineage>
        <taxon>Bacteria</taxon>
        <taxon>Bacillati</taxon>
        <taxon>Actinomycetota</taxon>
        <taxon>Actinomycetes</taxon>
        <taxon>Micrococcales</taxon>
        <taxon>Microbacteriaceae</taxon>
        <taxon>Rathayibacter</taxon>
    </lineage>
</organism>
<dbReference type="KEGG" id="rfs:C1I64_06200"/>
<comment type="similarity">
    <text evidence="1 3">Belongs to the short-chain dehydrogenases/reductases (SDR) family.</text>
</comment>
<dbReference type="InterPro" id="IPR036291">
    <property type="entry name" value="NAD(P)-bd_dom_sf"/>
</dbReference>
<dbReference type="PANTHER" id="PTHR43976:SF16">
    <property type="entry name" value="SHORT-CHAIN DEHYDROGENASE_REDUCTASE FAMILY PROTEIN"/>
    <property type="match status" value="1"/>
</dbReference>
<dbReference type="Proteomes" id="UP000285317">
    <property type="component" value="Chromosome"/>
</dbReference>
<dbReference type="CDD" id="cd05374">
    <property type="entry name" value="17beta-HSD-like_SDR_c"/>
    <property type="match status" value="1"/>
</dbReference>
<dbReference type="Gene3D" id="3.40.50.720">
    <property type="entry name" value="NAD(P)-binding Rossmann-like Domain"/>
    <property type="match status" value="1"/>
</dbReference>
<evidence type="ECO:0000313" key="4">
    <source>
        <dbReference type="EMBL" id="AZZ51678.1"/>
    </source>
</evidence>
<dbReference type="EMBL" id="CP028137">
    <property type="protein sequence ID" value="AZZ51678.1"/>
    <property type="molecule type" value="Genomic_DNA"/>
</dbReference>
<keyword evidence="2" id="KW-0560">Oxidoreductase</keyword>
<dbReference type="AlphaFoldDB" id="A0A3T0SZE3"/>
<dbReference type="PRINTS" id="PR00080">
    <property type="entry name" value="SDRFAMILY"/>
</dbReference>
<gene>
    <name evidence="4" type="ORF">C1I64_06200</name>
</gene>
<evidence type="ECO:0000256" key="2">
    <source>
        <dbReference type="ARBA" id="ARBA00023002"/>
    </source>
</evidence>
<reference evidence="4 5" key="1">
    <citation type="submission" date="2018-03" db="EMBL/GenBank/DDBJ databases">
        <title>Bacteriophage NCPPB3778 and a type I-E CRISPR drive the evolution of the US Biological Select Agent, Rathayibacter toxicus.</title>
        <authorList>
            <person name="Davis E.W.II."/>
            <person name="Tabima J.F."/>
            <person name="Weisberg A.J."/>
            <person name="Dantas Lopes L."/>
            <person name="Wiseman M.S."/>
            <person name="Wiseman M.S."/>
            <person name="Pupko T."/>
            <person name="Belcher M.S."/>
            <person name="Sechler A.J."/>
            <person name="Tancos M.A."/>
            <person name="Schroeder B.K."/>
            <person name="Murray T.D."/>
            <person name="Luster D.G."/>
            <person name="Schneider W.L."/>
            <person name="Rogers E."/>
            <person name="Andreote F.D."/>
            <person name="Grunwald N.J."/>
            <person name="Putnam M.L."/>
            <person name="Chang J.H."/>
        </authorList>
    </citation>
    <scope>NUCLEOTIDE SEQUENCE [LARGE SCALE GENOMIC DNA]</scope>
    <source>
        <strain evidence="4 5">DSM 15932</strain>
    </source>
</reference>
<evidence type="ECO:0000313" key="5">
    <source>
        <dbReference type="Proteomes" id="UP000285317"/>
    </source>
</evidence>
<dbReference type="RefSeq" id="WP_127886577.1">
    <property type="nucleotide sequence ID" value="NZ_CP028137.1"/>
</dbReference>
<protein>
    <submittedName>
        <fullName evidence="4">Short-chain dehydrogenase/reductase</fullName>
    </submittedName>
</protein>
<sequence>MTTPRTWFLTGTSSGFGRLWAEAALERGDRVAATARDPRSLDDLAERFPDRLLPLALDVTDRDGVLSAVDRAERHFGGLDIVVNNAGYGHFGMVEELAEREIREQLETNFFGALWVTQAALPALRRSRGRLLQVTSEGGVRAFPGIGAYHASKWALEGLSESLRQEVAGFGVRITCVEPGPYATDWLARGSRRSAELPEYAAVHAEGPDFSVGDPAATSAAILRLVDAEDPPARLILGTVLPAIEELYAERLRTWREWDDVSVRAFGTPQ</sequence>
<dbReference type="InterPro" id="IPR051911">
    <property type="entry name" value="SDR_oxidoreductase"/>
</dbReference>
<accession>A0A3T0SZE3</accession>
<dbReference type="InterPro" id="IPR002347">
    <property type="entry name" value="SDR_fam"/>
</dbReference>
<dbReference type="NCBIfam" id="NF006114">
    <property type="entry name" value="PRK08263.1"/>
    <property type="match status" value="1"/>
</dbReference>
<dbReference type="GO" id="GO:0016491">
    <property type="term" value="F:oxidoreductase activity"/>
    <property type="evidence" value="ECO:0007669"/>
    <property type="project" value="UniProtKB-KW"/>
</dbReference>
<dbReference type="SUPFAM" id="SSF51735">
    <property type="entry name" value="NAD(P)-binding Rossmann-fold domains"/>
    <property type="match status" value="1"/>
</dbReference>
<dbReference type="PRINTS" id="PR00081">
    <property type="entry name" value="GDHRDH"/>
</dbReference>
<dbReference type="PANTHER" id="PTHR43976">
    <property type="entry name" value="SHORT CHAIN DEHYDROGENASE"/>
    <property type="match status" value="1"/>
</dbReference>
<evidence type="ECO:0000256" key="1">
    <source>
        <dbReference type="ARBA" id="ARBA00006484"/>
    </source>
</evidence>